<accession>A0A2Z4U829</accession>
<keyword evidence="12" id="KW-1185">Reference proteome</keyword>
<organism evidence="11 12">
    <name type="scientific">Blautia argi</name>
    <dbReference type="NCBI Taxonomy" id="1912897"/>
    <lineage>
        <taxon>Bacteria</taxon>
        <taxon>Bacillati</taxon>
        <taxon>Bacillota</taxon>
        <taxon>Clostridia</taxon>
        <taxon>Lachnospirales</taxon>
        <taxon>Lachnospiraceae</taxon>
        <taxon>Blautia</taxon>
    </lineage>
</organism>
<dbReference type="Pfam" id="PF00730">
    <property type="entry name" value="HhH-GPD"/>
    <property type="match status" value="1"/>
</dbReference>
<comment type="catalytic activity">
    <reaction evidence="9">
        <text>2'-deoxyribonucleotide-(2'-deoxyribose 5'-phosphate)-2'-deoxyribonucleotide-DNA = a 3'-end 2'-deoxyribonucleotide-(2,3-dehydro-2,3-deoxyribose 5'-phosphate)-DNA + a 5'-end 5'-phospho-2'-deoxyribonucleoside-DNA + H(+)</text>
        <dbReference type="Rhea" id="RHEA:66592"/>
        <dbReference type="Rhea" id="RHEA-COMP:13180"/>
        <dbReference type="Rhea" id="RHEA-COMP:16897"/>
        <dbReference type="Rhea" id="RHEA-COMP:17067"/>
        <dbReference type="ChEBI" id="CHEBI:15378"/>
        <dbReference type="ChEBI" id="CHEBI:136412"/>
        <dbReference type="ChEBI" id="CHEBI:157695"/>
        <dbReference type="ChEBI" id="CHEBI:167181"/>
        <dbReference type="EC" id="4.2.99.18"/>
    </reaction>
</comment>
<dbReference type="RefSeq" id="WP_111918043.1">
    <property type="nucleotide sequence ID" value="NZ_CAUWHR010000003.1"/>
</dbReference>
<evidence type="ECO:0000256" key="7">
    <source>
        <dbReference type="ARBA" id="ARBA00023268"/>
    </source>
</evidence>
<keyword evidence="8" id="KW-0326">Glycosidase</keyword>
<keyword evidence="6" id="KW-0456">Lyase</keyword>
<dbReference type="SMART" id="SM00478">
    <property type="entry name" value="ENDO3c"/>
    <property type="match status" value="1"/>
</dbReference>
<dbReference type="GO" id="GO:0006284">
    <property type="term" value="P:base-excision repair"/>
    <property type="evidence" value="ECO:0007669"/>
    <property type="project" value="InterPro"/>
</dbReference>
<dbReference type="InterPro" id="IPR052054">
    <property type="entry name" value="Oxidative_DNA_repair_enzyme"/>
</dbReference>
<dbReference type="EMBL" id="CP030280">
    <property type="protein sequence ID" value="AWY97156.1"/>
    <property type="molecule type" value="Genomic_DNA"/>
</dbReference>
<dbReference type="EC" id="4.2.99.18" evidence="2"/>
<reference evidence="12" key="1">
    <citation type="submission" date="2018-06" db="EMBL/GenBank/DDBJ databases">
        <title>Description of Blautia argi sp. nov., a new anaerobic isolated from dog feces.</title>
        <authorList>
            <person name="Chang Y.-H."/>
            <person name="Paek J."/>
            <person name="Shin Y."/>
        </authorList>
    </citation>
    <scope>NUCLEOTIDE SEQUENCE [LARGE SCALE GENOMIC DNA]</scope>
    <source>
        <strain evidence="12">KCTC 15426</strain>
    </source>
</reference>
<evidence type="ECO:0000256" key="3">
    <source>
        <dbReference type="ARBA" id="ARBA00022763"/>
    </source>
</evidence>
<dbReference type="InterPro" id="IPR011257">
    <property type="entry name" value="DNA_glycosylase"/>
</dbReference>
<dbReference type="GO" id="GO:0006289">
    <property type="term" value="P:nucleotide-excision repair"/>
    <property type="evidence" value="ECO:0007669"/>
    <property type="project" value="InterPro"/>
</dbReference>
<evidence type="ECO:0000256" key="6">
    <source>
        <dbReference type="ARBA" id="ARBA00023239"/>
    </source>
</evidence>
<dbReference type="GO" id="GO:0008534">
    <property type="term" value="F:oxidized purine nucleobase lesion DNA N-glycosylase activity"/>
    <property type="evidence" value="ECO:0007669"/>
    <property type="project" value="InterPro"/>
</dbReference>
<dbReference type="Gene3D" id="1.10.340.30">
    <property type="entry name" value="Hypothetical protein, domain 2"/>
    <property type="match status" value="1"/>
</dbReference>
<protein>
    <recommendedName>
        <fullName evidence="2">DNA-(apurinic or apyrimidinic site) lyase</fullName>
        <ecNumber evidence="2">4.2.99.18</ecNumber>
    </recommendedName>
</protein>
<keyword evidence="7" id="KW-0511">Multifunctional enzyme</keyword>
<dbReference type="OrthoDB" id="9798522at2"/>
<feature type="domain" description="HhH-GPD" evidence="10">
    <location>
        <begin position="116"/>
        <end position="270"/>
    </location>
</feature>
<evidence type="ECO:0000256" key="2">
    <source>
        <dbReference type="ARBA" id="ARBA00012720"/>
    </source>
</evidence>
<dbReference type="InterPro" id="IPR003265">
    <property type="entry name" value="HhH-GPD_domain"/>
</dbReference>
<keyword evidence="3" id="KW-0227">DNA damage</keyword>
<evidence type="ECO:0000259" key="10">
    <source>
        <dbReference type="SMART" id="SM00478"/>
    </source>
</evidence>
<comment type="similarity">
    <text evidence="1">Belongs to the type-1 OGG1 family.</text>
</comment>
<evidence type="ECO:0000256" key="8">
    <source>
        <dbReference type="ARBA" id="ARBA00023295"/>
    </source>
</evidence>
<dbReference type="Proteomes" id="UP000250003">
    <property type="component" value="Chromosome"/>
</dbReference>
<dbReference type="PANTHER" id="PTHR10242:SF2">
    <property type="entry name" value="N-GLYCOSYLASE_DNA LYASE"/>
    <property type="match status" value="1"/>
</dbReference>
<dbReference type="KEGG" id="blau:DQQ01_02190"/>
<evidence type="ECO:0000256" key="1">
    <source>
        <dbReference type="ARBA" id="ARBA00010679"/>
    </source>
</evidence>
<evidence type="ECO:0000313" key="12">
    <source>
        <dbReference type="Proteomes" id="UP000250003"/>
    </source>
</evidence>
<dbReference type="InterPro" id="IPR023170">
    <property type="entry name" value="HhH_base_excis_C"/>
</dbReference>
<dbReference type="SUPFAM" id="SSF55945">
    <property type="entry name" value="TATA-box binding protein-like"/>
    <property type="match status" value="1"/>
</dbReference>
<proteinExistence type="inferred from homology"/>
<dbReference type="GO" id="GO:0003684">
    <property type="term" value="F:damaged DNA binding"/>
    <property type="evidence" value="ECO:0007669"/>
    <property type="project" value="InterPro"/>
</dbReference>
<dbReference type="Pfam" id="PF07934">
    <property type="entry name" value="OGG_N"/>
    <property type="match status" value="1"/>
</dbReference>
<dbReference type="SUPFAM" id="SSF48150">
    <property type="entry name" value="DNA-glycosylase"/>
    <property type="match status" value="1"/>
</dbReference>
<dbReference type="CDD" id="cd00056">
    <property type="entry name" value="ENDO3c"/>
    <property type="match status" value="1"/>
</dbReference>
<name>A0A2Z4U829_9FIRM</name>
<evidence type="ECO:0000256" key="4">
    <source>
        <dbReference type="ARBA" id="ARBA00022801"/>
    </source>
</evidence>
<evidence type="ECO:0000313" key="11">
    <source>
        <dbReference type="EMBL" id="AWY97156.1"/>
    </source>
</evidence>
<gene>
    <name evidence="11" type="ORF">DQQ01_02190</name>
</gene>
<keyword evidence="4" id="KW-0378">Hydrolase</keyword>
<keyword evidence="5" id="KW-0234">DNA repair</keyword>
<dbReference type="Gene3D" id="3.30.310.260">
    <property type="match status" value="1"/>
</dbReference>
<dbReference type="GO" id="GO:0140078">
    <property type="term" value="F:class I DNA-(apurinic or apyrimidinic site) endonuclease activity"/>
    <property type="evidence" value="ECO:0007669"/>
    <property type="project" value="UniProtKB-EC"/>
</dbReference>
<dbReference type="InterPro" id="IPR012904">
    <property type="entry name" value="OGG_N"/>
</dbReference>
<evidence type="ECO:0000256" key="5">
    <source>
        <dbReference type="ARBA" id="ARBA00023204"/>
    </source>
</evidence>
<dbReference type="Gene3D" id="1.10.1670.10">
    <property type="entry name" value="Helix-hairpin-Helix base-excision DNA repair enzymes (C-terminal)"/>
    <property type="match status" value="1"/>
</dbReference>
<dbReference type="AlphaFoldDB" id="A0A2Z4U829"/>
<evidence type="ECO:0000256" key="9">
    <source>
        <dbReference type="ARBA" id="ARBA00044632"/>
    </source>
</evidence>
<dbReference type="PANTHER" id="PTHR10242">
    <property type="entry name" value="8-OXOGUANINE DNA GLYCOSYLASE"/>
    <property type="match status" value="1"/>
</dbReference>
<sequence>MSYKKIKKTVKNFNIEEICNSGQCFRMEAMENGRYRVLAKDRCLEIEQKGEVCTFFCEEADFETFWKPYFDLERDYALCISKIPAEDLYLTRAARFGSGIRILKQDLWEMIVSFLISQQNNIVRIRRCIQNICEKYGEERPDMYGNTYYSFPKPEVLAELDEDELKACNLGYRSKYVVRTARSVVTEEINLEKVAKMDYAAAKEELLKLFGVGEKVADCICLFALHQMQAFPVDTHIRQALEQNYADGFPMEQYEGMQGILQQYIFYYELKGKKEQENV</sequence>